<dbReference type="Gene3D" id="1.10.10.10">
    <property type="entry name" value="Winged helix-like DNA-binding domain superfamily/Winged helix DNA-binding domain"/>
    <property type="match status" value="1"/>
</dbReference>
<dbReference type="PROSITE" id="PS50931">
    <property type="entry name" value="HTH_LYSR"/>
    <property type="match status" value="1"/>
</dbReference>
<dbReference type="PANTHER" id="PTHR30537:SF3">
    <property type="entry name" value="TRANSCRIPTIONAL REGULATORY PROTEIN"/>
    <property type="match status" value="1"/>
</dbReference>
<dbReference type="PANTHER" id="PTHR30537">
    <property type="entry name" value="HTH-TYPE TRANSCRIPTIONAL REGULATOR"/>
    <property type="match status" value="1"/>
</dbReference>
<dbReference type="InterPro" id="IPR058163">
    <property type="entry name" value="LysR-type_TF_proteobact-type"/>
</dbReference>
<keyword evidence="3" id="KW-0238">DNA-binding</keyword>
<reference evidence="7" key="1">
    <citation type="journal article" date="2019" name="Int. J. Syst. Evol. Microbiol.">
        <title>The Global Catalogue of Microorganisms (GCM) 10K type strain sequencing project: providing services to taxonomists for standard genome sequencing and annotation.</title>
        <authorList>
            <consortium name="The Broad Institute Genomics Platform"/>
            <consortium name="The Broad Institute Genome Sequencing Center for Infectious Disease"/>
            <person name="Wu L."/>
            <person name="Ma J."/>
        </authorList>
    </citation>
    <scope>NUCLEOTIDE SEQUENCE [LARGE SCALE GENOMIC DNA]</scope>
    <source>
        <strain evidence="7">CGMCC 1.19062</strain>
    </source>
</reference>
<evidence type="ECO:0000256" key="3">
    <source>
        <dbReference type="ARBA" id="ARBA00023125"/>
    </source>
</evidence>
<evidence type="ECO:0000256" key="4">
    <source>
        <dbReference type="ARBA" id="ARBA00023163"/>
    </source>
</evidence>
<keyword evidence="2" id="KW-0805">Transcription regulation</keyword>
<dbReference type="Pfam" id="PF03466">
    <property type="entry name" value="LysR_substrate"/>
    <property type="match status" value="1"/>
</dbReference>
<proteinExistence type="inferred from homology"/>
<sequence>MNGPDWPKLDWNDLQIFLGLVRGGSVSAAAASLHVSEATVVRHLVALEEALGARLFDRLPNRLVLTEFGSEIAALARSMDSSARDLALFAKDRTLRRQDDIRITATTSVALFLARHMAILRAAAPTARIDIINTRSQLDIAKDETDIALRMRKPPEKGDYTVRRIGRISFSLYASHRYLETRGDAAPEIIGVRSDGTSGQAKWLERVTASQPPALWLGEVPLRLEAARADQGAALLPCFIGDGDVKLSRLMPPPTELGEDVYLLLPHNRRDRPRVRAIADALGTLFKAETAHLSGETR</sequence>
<protein>
    <submittedName>
        <fullName evidence="6">LysR family transcriptional regulator</fullName>
    </submittedName>
</protein>
<gene>
    <name evidence="6" type="ORF">ACFSM5_15035</name>
</gene>
<dbReference type="SUPFAM" id="SSF53850">
    <property type="entry name" value="Periplasmic binding protein-like II"/>
    <property type="match status" value="1"/>
</dbReference>
<dbReference type="InterPro" id="IPR000847">
    <property type="entry name" value="LysR_HTH_N"/>
</dbReference>
<dbReference type="SUPFAM" id="SSF46785">
    <property type="entry name" value="Winged helix' DNA-binding domain"/>
    <property type="match status" value="1"/>
</dbReference>
<evidence type="ECO:0000256" key="2">
    <source>
        <dbReference type="ARBA" id="ARBA00023015"/>
    </source>
</evidence>
<dbReference type="EMBL" id="JBHUIP010000012">
    <property type="protein sequence ID" value="MFD2264215.1"/>
    <property type="molecule type" value="Genomic_DNA"/>
</dbReference>
<evidence type="ECO:0000256" key="1">
    <source>
        <dbReference type="ARBA" id="ARBA00009437"/>
    </source>
</evidence>
<name>A0ABW5DTP4_9PROT</name>
<dbReference type="Gene3D" id="3.40.190.290">
    <property type="match status" value="1"/>
</dbReference>
<evidence type="ECO:0000259" key="5">
    <source>
        <dbReference type="PROSITE" id="PS50931"/>
    </source>
</evidence>
<accession>A0ABW5DTP4</accession>
<comment type="similarity">
    <text evidence="1">Belongs to the LysR transcriptional regulatory family.</text>
</comment>
<dbReference type="InterPro" id="IPR005119">
    <property type="entry name" value="LysR_subst-bd"/>
</dbReference>
<dbReference type="InterPro" id="IPR036390">
    <property type="entry name" value="WH_DNA-bd_sf"/>
</dbReference>
<dbReference type="Pfam" id="PF00126">
    <property type="entry name" value="HTH_1"/>
    <property type="match status" value="1"/>
</dbReference>
<feature type="domain" description="HTH lysR-type" evidence="5">
    <location>
        <begin position="9"/>
        <end position="66"/>
    </location>
</feature>
<evidence type="ECO:0000313" key="6">
    <source>
        <dbReference type="EMBL" id="MFD2264215.1"/>
    </source>
</evidence>
<comment type="caution">
    <text evidence="6">The sequence shown here is derived from an EMBL/GenBank/DDBJ whole genome shotgun (WGS) entry which is preliminary data.</text>
</comment>
<evidence type="ECO:0000313" key="7">
    <source>
        <dbReference type="Proteomes" id="UP001597295"/>
    </source>
</evidence>
<dbReference type="Proteomes" id="UP001597295">
    <property type="component" value="Unassembled WGS sequence"/>
</dbReference>
<dbReference type="InterPro" id="IPR036388">
    <property type="entry name" value="WH-like_DNA-bd_sf"/>
</dbReference>
<organism evidence="6 7">
    <name type="scientific">Lacibacterium aquatile</name>
    <dbReference type="NCBI Taxonomy" id="1168082"/>
    <lineage>
        <taxon>Bacteria</taxon>
        <taxon>Pseudomonadati</taxon>
        <taxon>Pseudomonadota</taxon>
        <taxon>Alphaproteobacteria</taxon>
        <taxon>Rhodospirillales</taxon>
        <taxon>Rhodospirillaceae</taxon>
    </lineage>
</organism>
<keyword evidence="4" id="KW-0804">Transcription</keyword>
<keyword evidence="7" id="KW-1185">Reference proteome</keyword>
<dbReference type="RefSeq" id="WP_379877267.1">
    <property type="nucleotide sequence ID" value="NZ_JBHUIP010000012.1"/>
</dbReference>